<dbReference type="Gene3D" id="3.40.50.2300">
    <property type="match status" value="1"/>
</dbReference>
<dbReference type="RefSeq" id="WP_014260486.1">
    <property type="nucleotide sequence ID" value="NC_016629.1"/>
</dbReference>
<dbReference type="EMBL" id="CP003221">
    <property type="protein sequence ID" value="EGJ50787.1"/>
    <property type="molecule type" value="Genomic_DNA"/>
</dbReference>
<dbReference type="Pfam" id="PF00072">
    <property type="entry name" value="Response_reg"/>
    <property type="match status" value="1"/>
</dbReference>
<dbReference type="Proteomes" id="UP000007844">
    <property type="component" value="Chromosome"/>
</dbReference>
<dbReference type="InterPro" id="IPR011006">
    <property type="entry name" value="CheY-like_superfamily"/>
</dbReference>
<dbReference type="GO" id="GO:0000160">
    <property type="term" value="P:phosphorelay signal transduction system"/>
    <property type="evidence" value="ECO:0007669"/>
    <property type="project" value="UniProtKB-KW"/>
</dbReference>
<gene>
    <name evidence="5" type="ORF">Desaf_2464</name>
</gene>
<accession>F3YYN3</accession>
<protein>
    <submittedName>
        <fullName evidence="5">Response regulator receiver protein</fullName>
    </submittedName>
</protein>
<dbReference type="STRING" id="690850.Desaf_2464"/>
<dbReference type="AlphaFoldDB" id="F3YYN3"/>
<feature type="modified residue" description="4-aspartylphosphate" evidence="3">
    <location>
        <position position="56"/>
    </location>
</feature>
<dbReference type="eggNOG" id="COG2204">
    <property type="taxonomic scope" value="Bacteria"/>
</dbReference>
<dbReference type="PANTHER" id="PTHR44591">
    <property type="entry name" value="STRESS RESPONSE REGULATOR PROTEIN 1"/>
    <property type="match status" value="1"/>
</dbReference>
<name>F3YYN3_DESAF</name>
<dbReference type="PROSITE" id="PS50110">
    <property type="entry name" value="RESPONSE_REGULATORY"/>
    <property type="match status" value="1"/>
</dbReference>
<evidence type="ECO:0000256" key="1">
    <source>
        <dbReference type="ARBA" id="ARBA00022553"/>
    </source>
</evidence>
<dbReference type="HOGENOM" id="CLU_000445_69_8_7"/>
<sequence>MPLKKIKLLLVDDEENFVNTLSERMKMRDVPSKVVYNGEQALEAVRTETPDVMVLDLRMPGIDGMEVLRKVRKTHPQVQIIILTGHGTTLDEEEAKRLGAFHYHKKPIDIDELLGTVKKAYRERIEDAMVAATFAQAGDFEGADEILKEDKRK</sequence>
<evidence type="ECO:0000313" key="6">
    <source>
        <dbReference type="Proteomes" id="UP000007844"/>
    </source>
</evidence>
<dbReference type="PANTHER" id="PTHR44591:SF14">
    <property type="entry name" value="PROTEIN PILG"/>
    <property type="match status" value="1"/>
</dbReference>
<dbReference type="CDD" id="cd17536">
    <property type="entry name" value="REC_YesN-like"/>
    <property type="match status" value="1"/>
</dbReference>
<dbReference type="SMART" id="SM00448">
    <property type="entry name" value="REC"/>
    <property type="match status" value="1"/>
</dbReference>
<organism evidence="5 6">
    <name type="scientific">Desulfocurvibacter africanus subsp. africanus str. Walvis Bay</name>
    <dbReference type="NCBI Taxonomy" id="690850"/>
    <lineage>
        <taxon>Bacteria</taxon>
        <taxon>Pseudomonadati</taxon>
        <taxon>Thermodesulfobacteriota</taxon>
        <taxon>Desulfovibrionia</taxon>
        <taxon>Desulfovibrionales</taxon>
        <taxon>Desulfovibrionaceae</taxon>
        <taxon>Desulfocurvibacter</taxon>
    </lineage>
</organism>
<feature type="domain" description="Response regulatory" evidence="4">
    <location>
        <begin position="7"/>
        <end position="121"/>
    </location>
</feature>
<evidence type="ECO:0000256" key="3">
    <source>
        <dbReference type="PROSITE-ProRule" id="PRU00169"/>
    </source>
</evidence>
<reference evidence="5 6" key="1">
    <citation type="journal article" date="2011" name="J. Bacteriol.">
        <title>Genome sequence of the mercury-methylating and pleomorphic Desulfovibrio africanus Strain Walvis Bay.</title>
        <authorList>
            <person name="Brown S.D."/>
            <person name="Wall J.D."/>
            <person name="Kucken A.M."/>
            <person name="Gilmour C.C."/>
            <person name="Podar M."/>
            <person name="Brandt C.C."/>
            <person name="Teshima H."/>
            <person name="Detter J.C."/>
            <person name="Han C.S."/>
            <person name="Land M.L."/>
            <person name="Lucas S."/>
            <person name="Han J."/>
            <person name="Pennacchio L."/>
            <person name="Nolan M."/>
            <person name="Pitluck S."/>
            <person name="Woyke T."/>
            <person name="Goodwin L."/>
            <person name="Palumbo A.V."/>
            <person name="Elias D.A."/>
        </authorList>
    </citation>
    <scope>NUCLEOTIDE SEQUENCE [LARGE SCALE GENOMIC DNA]</scope>
    <source>
        <strain evidence="5 6">Walvis Bay</strain>
    </source>
</reference>
<evidence type="ECO:0000313" key="5">
    <source>
        <dbReference type="EMBL" id="EGJ50787.1"/>
    </source>
</evidence>
<dbReference type="SUPFAM" id="SSF52172">
    <property type="entry name" value="CheY-like"/>
    <property type="match status" value="1"/>
</dbReference>
<proteinExistence type="predicted"/>
<evidence type="ECO:0000256" key="2">
    <source>
        <dbReference type="ARBA" id="ARBA00023012"/>
    </source>
</evidence>
<keyword evidence="6" id="KW-1185">Reference proteome</keyword>
<dbReference type="KEGG" id="daf:Desaf_2464"/>
<dbReference type="InterPro" id="IPR001789">
    <property type="entry name" value="Sig_transdc_resp-reg_receiver"/>
</dbReference>
<keyword evidence="2" id="KW-0902">Two-component regulatory system</keyword>
<evidence type="ECO:0000259" key="4">
    <source>
        <dbReference type="PROSITE" id="PS50110"/>
    </source>
</evidence>
<dbReference type="InterPro" id="IPR050595">
    <property type="entry name" value="Bact_response_regulator"/>
</dbReference>
<keyword evidence="1 3" id="KW-0597">Phosphoprotein</keyword>